<accession>A0A084BB75</accession>
<dbReference type="EMBL" id="KL647473">
    <property type="protein sequence ID" value="KEY74804.1"/>
    <property type="molecule type" value="Genomic_DNA"/>
</dbReference>
<dbReference type="OrthoDB" id="4158087at2759"/>
<evidence type="ECO:0000313" key="2">
    <source>
        <dbReference type="Proteomes" id="UP000028045"/>
    </source>
</evidence>
<dbReference type="Proteomes" id="UP000028045">
    <property type="component" value="Unassembled WGS sequence"/>
</dbReference>
<name>A0A084BB75_STACB</name>
<proteinExistence type="predicted"/>
<keyword evidence="2" id="KW-1185">Reference proteome</keyword>
<dbReference type="PANTHER" id="PTHR37540:SF9">
    <property type="entry name" value="ZN(2)-C6 FUNGAL-TYPE DOMAIN-CONTAINING PROTEIN"/>
    <property type="match status" value="1"/>
</dbReference>
<dbReference type="HOGENOM" id="CLU_023254_3_0_1"/>
<evidence type="ECO:0000313" key="1">
    <source>
        <dbReference type="EMBL" id="KEY74804.1"/>
    </source>
</evidence>
<evidence type="ECO:0008006" key="3">
    <source>
        <dbReference type="Google" id="ProtNLM"/>
    </source>
</evidence>
<reference evidence="1 2" key="1">
    <citation type="journal article" date="2014" name="BMC Genomics">
        <title>Comparative genome sequencing reveals chemotype-specific gene clusters in the toxigenic black mold Stachybotrys.</title>
        <authorList>
            <person name="Semeiks J."/>
            <person name="Borek D."/>
            <person name="Otwinowski Z."/>
            <person name="Grishin N.V."/>
        </authorList>
    </citation>
    <scope>NUCLEOTIDE SEQUENCE [LARGE SCALE GENOMIC DNA]</scope>
    <source>
        <strain evidence="2">CBS 109288 / IBT 7711</strain>
    </source>
</reference>
<dbReference type="AlphaFoldDB" id="A0A084BB75"/>
<protein>
    <recommendedName>
        <fullName evidence="3">Transcription factor domain-containing protein</fullName>
    </recommendedName>
</protein>
<dbReference type="PANTHER" id="PTHR37540">
    <property type="entry name" value="TRANSCRIPTION FACTOR (ACR-2), PUTATIVE-RELATED-RELATED"/>
    <property type="match status" value="1"/>
</dbReference>
<organism evidence="1 2">
    <name type="scientific">Stachybotrys chartarum (strain CBS 109288 / IBT 7711)</name>
    <name type="common">Toxic black mold</name>
    <name type="synonym">Stilbospora chartarum</name>
    <dbReference type="NCBI Taxonomy" id="1280523"/>
    <lineage>
        <taxon>Eukaryota</taxon>
        <taxon>Fungi</taxon>
        <taxon>Dikarya</taxon>
        <taxon>Ascomycota</taxon>
        <taxon>Pezizomycotina</taxon>
        <taxon>Sordariomycetes</taxon>
        <taxon>Hypocreomycetidae</taxon>
        <taxon>Hypocreales</taxon>
        <taxon>Stachybotryaceae</taxon>
        <taxon>Stachybotrys</taxon>
    </lineage>
</organism>
<gene>
    <name evidence="1" type="ORF">S7711_06491</name>
</gene>
<sequence>MHFQFIDHNSELCHAAKRLIRSHAAKEKNLGRTIVRPSRSKILKQRRELATVFPFSVPSPRSTSSPESEQDLGPVVSRQIGDGLSVLSLMATLSSEPRELVQKAVSLFGRVHYLPELCKAFEPHKGPPSMWFQLALEDEAYFHVFVAMSAVSFNDVPMEEDDPMLAVRHLNKTFFLTNQRLSRDDAVSNASIAVVVMMAQYERQRERYIKGLNHLDGLQRMVEMRGGISQLARDEPSLCQKILRLDLDYALYLGTDTRFTTTDAVDACGVWSLPRNNFANEHERGTADLGQSTQLSVELQYLAGDITHLAWLLNDVNAGCRPALTTRAFHGTLLPIGYRLVKFSPLGASKSVCLLENAVHLGLVAFILPFMYRFDGKVPDIPLLSQLIRSAIQENLSTDKDKDTQEILLWILLVGAASVFKQPVDEWIVPLGCQLMRSLHLHNWEAVSQAMENYPWIDLYHNEICQNLFTKQSFCDGVLTAPGFGDEMASLNLPLHTLSYT</sequence>